<dbReference type="InterPro" id="IPR011009">
    <property type="entry name" value="Kinase-like_dom_sf"/>
</dbReference>
<evidence type="ECO:0000259" key="1">
    <source>
        <dbReference type="Pfam" id="PF01636"/>
    </source>
</evidence>
<comment type="caution">
    <text evidence="2">The sequence shown here is derived from an EMBL/GenBank/DDBJ whole genome shotgun (WGS) entry which is preliminary data.</text>
</comment>
<sequence length="234" mass="26312">MVRGLLRHLESVGFTGAPRYLGLDSAGREVLTYIQGEVAGRPRPAWVADEDRMVSVAELVRAYHDAVLDFGIPDNIPAPIEPPHLPDLNDPPELIGHQDITPENIVFREGRAYALIDFDMARPVSRLREVVNLMLWWAPFGADEDLDPPLRGLNRPHRARLIADAYGLAEVDRPRLMPLAVALNERAWHTMKHRAETQGGGWARMWDEGVGTVINHRQHWLDENADPITRALLG</sequence>
<accession>A0A4R4ZUU9</accession>
<dbReference type="GO" id="GO:0016740">
    <property type="term" value="F:transferase activity"/>
    <property type="evidence" value="ECO:0007669"/>
    <property type="project" value="UniProtKB-KW"/>
</dbReference>
<reference evidence="2 3" key="1">
    <citation type="submission" date="2019-03" db="EMBL/GenBank/DDBJ databases">
        <title>Draft genome sequences of novel Actinobacteria.</title>
        <authorList>
            <person name="Sahin N."/>
            <person name="Ay H."/>
            <person name="Saygin H."/>
        </authorList>
    </citation>
    <scope>NUCLEOTIDE SEQUENCE [LARGE SCALE GENOMIC DNA]</scope>
    <source>
        <strain evidence="2 3">JCM 13523</strain>
    </source>
</reference>
<dbReference type="Pfam" id="PF01636">
    <property type="entry name" value="APH"/>
    <property type="match status" value="1"/>
</dbReference>
<dbReference type="OrthoDB" id="236897at2"/>
<organism evidence="2 3">
    <name type="scientific">Kribbella antibiotica</name>
    <dbReference type="NCBI Taxonomy" id="190195"/>
    <lineage>
        <taxon>Bacteria</taxon>
        <taxon>Bacillati</taxon>
        <taxon>Actinomycetota</taxon>
        <taxon>Actinomycetes</taxon>
        <taxon>Propionibacteriales</taxon>
        <taxon>Kribbellaceae</taxon>
        <taxon>Kribbella</taxon>
    </lineage>
</organism>
<evidence type="ECO:0000313" key="2">
    <source>
        <dbReference type="EMBL" id="TDD62923.1"/>
    </source>
</evidence>
<dbReference type="EMBL" id="SMKX01000004">
    <property type="protein sequence ID" value="TDD62923.1"/>
    <property type="molecule type" value="Genomic_DNA"/>
</dbReference>
<keyword evidence="3" id="KW-1185">Reference proteome</keyword>
<dbReference type="InterPro" id="IPR002575">
    <property type="entry name" value="Aminoglycoside_PTrfase"/>
</dbReference>
<gene>
    <name evidence="2" type="ORF">E1263_02300</name>
</gene>
<keyword evidence="2" id="KW-0808">Transferase</keyword>
<dbReference type="Gene3D" id="3.90.1200.10">
    <property type="match status" value="1"/>
</dbReference>
<dbReference type="Proteomes" id="UP000295124">
    <property type="component" value="Unassembled WGS sequence"/>
</dbReference>
<dbReference type="SUPFAM" id="SSF56112">
    <property type="entry name" value="Protein kinase-like (PK-like)"/>
    <property type="match status" value="1"/>
</dbReference>
<dbReference type="AlphaFoldDB" id="A0A4R4ZUU9"/>
<proteinExistence type="predicted"/>
<evidence type="ECO:0000313" key="3">
    <source>
        <dbReference type="Proteomes" id="UP000295124"/>
    </source>
</evidence>
<protein>
    <submittedName>
        <fullName evidence="2">Aminoglycoside phosphotransferase family protein</fullName>
    </submittedName>
</protein>
<feature type="domain" description="Aminoglycoside phosphotransferase" evidence="1">
    <location>
        <begin position="83"/>
        <end position="144"/>
    </location>
</feature>
<name>A0A4R4ZUU9_9ACTN</name>